<dbReference type="AlphaFoldDB" id="A0A9Q1GWJ1"/>
<feature type="compositionally biased region" description="Basic residues" evidence="1">
    <location>
        <begin position="132"/>
        <end position="141"/>
    </location>
</feature>
<keyword evidence="3" id="KW-1185">Reference proteome</keyword>
<dbReference type="EMBL" id="JAKOGI010001243">
    <property type="protein sequence ID" value="KAJ8426747.1"/>
    <property type="molecule type" value="Genomic_DNA"/>
</dbReference>
<comment type="caution">
    <text evidence="2">The sequence shown here is derived from an EMBL/GenBank/DDBJ whole genome shotgun (WGS) entry which is preliminary data.</text>
</comment>
<evidence type="ECO:0000313" key="3">
    <source>
        <dbReference type="Proteomes" id="UP001153076"/>
    </source>
</evidence>
<evidence type="ECO:0000313" key="2">
    <source>
        <dbReference type="EMBL" id="KAJ8426747.1"/>
    </source>
</evidence>
<dbReference type="Proteomes" id="UP001153076">
    <property type="component" value="Unassembled WGS sequence"/>
</dbReference>
<gene>
    <name evidence="2" type="ORF">Cgig2_003640</name>
</gene>
<feature type="compositionally biased region" description="Basic and acidic residues" evidence="1">
    <location>
        <begin position="1"/>
        <end position="19"/>
    </location>
</feature>
<sequence>MVMMELEKGFGGGKEHSNHMDVGTDGEEEGVNGVTDQVKKAMEVANFVRPIPTFDYVPTARCESSHRHALARSHRLSDVSVGVNTAQAHRPTLGRTAKSTTASTPYATYSQRIAWSNEHQQTSKPPREVLGRRRTPKHRSARERTSNVEETATYDHSTETTQCAKVLELRKTLHELAEKGQIDRFLKKGHRFLHKEHEPTRPKPQEEEYSTKIVAAIASGYTEGITQSAWKPLLWGTQQVLMAKQGSRVTVP</sequence>
<proteinExistence type="predicted"/>
<feature type="region of interest" description="Disordered" evidence="1">
    <location>
        <begin position="117"/>
        <end position="156"/>
    </location>
</feature>
<reference evidence="2" key="1">
    <citation type="submission" date="2022-04" db="EMBL/GenBank/DDBJ databases">
        <title>Carnegiea gigantea Genome sequencing and assembly v2.</title>
        <authorList>
            <person name="Copetti D."/>
            <person name="Sanderson M.J."/>
            <person name="Burquez A."/>
            <person name="Wojciechowski M.F."/>
        </authorList>
    </citation>
    <scope>NUCLEOTIDE SEQUENCE</scope>
    <source>
        <strain evidence="2">SGP5-SGP5p</strain>
        <tissue evidence="2">Aerial part</tissue>
    </source>
</reference>
<organism evidence="2 3">
    <name type="scientific">Carnegiea gigantea</name>
    <dbReference type="NCBI Taxonomy" id="171969"/>
    <lineage>
        <taxon>Eukaryota</taxon>
        <taxon>Viridiplantae</taxon>
        <taxon>Streptophyta</taxon>
        <taxon>Embryophyta</taxon>
        <taxon>Tracheophyta</taxon>
        <taxon>Spermatophyta</taxon>
        <taxon>Magnoliopsida</taxon>
        <taxon>eudicotyledons</taxon>
        <taxon>Gunneridae</taxon>
        <taxon>Pentapetalae</taxon>
        <taxon>Caryophyllales</taxon>
        <taxon>Cactineae</taxon>
        <taxon>Cactaceae</taxon>
        <taxon>Cactoideae</taxon>
        <taxon>Echinocereeae</taxon>
        <taxon>Carnegiea</taxon>
    </lineage>
</organism>
<feature type="region of interest" description="Disordered" evidence="1">
    <location>
        <begin position="1"/>
        <end position="29"/>
    </location>
</feature>
<accession>A0A9Q1GWJ1</accession>
<protein>
    <submittedName>
        <fullName evidence="2">Uncharacterized protein</fullName>
    </submittedName>
</protein>
<evidence type="ECO:0000256" key="1">
    <source>
        <dbReference type="SAM" id="MobiDB-lite"/>
    </source>
</evidence>
<name>A0A9Q1GWJ1_9CARY</name>